<keyword evidence="5" id="KW-0378">Hydrolase</keyword>
<dbReference type="InterPro" id="IPR005161">
    <property type="entry name" value="Ku_N"/>
</dbReference>
<comment type="similarity">
    <text evidence="2">Belongs to the ku70 family.</text>
</comment>
<evidence type="ECO:0000256" key="10">
    <source>
        <dbReference type="ARBA" id="ARBA00023204"/>
    </source>
</evidence>
<evidence type="ECO:0000256" key="11">
    <source>
        <dbReference type="ARBA" id="ARBA00023242"/>
    </source>
</evidence>
<dbReference type="PIRSF" id="PIRSF003033">
    <property type="entry name" value="Ku70"/>
    <property type="match status" value="1"/>
</dbReference>
<protein>
    <recommendedName>
        <fullName evidence="12">ATP-dependent DNA helicase 2 subunit KU70</fullName>
    </recommendedName>
    <alternativeName>
        <fullName evidence="14">ATP-dependent DNA helicase 2 subunit 1</fullName>
    </alternativeName>
    <alternativeName>
        <fullName evidence="13">ATP-dependent DNA helicase II 70 kDa subunit</fullName>
    </alternativeName>
</protein>
<comment type="subcellular location">
    <subcellularLocation>
        <location evidence="1">Nucleus</location>
    </subcellularLocation>
</comment>
<dbReference type="InterPro" id="IPR006164">
    <property type="entry name" value="DNA_bd_Ku70/Ku80"/>
</dbReference>
<dbReference type="GO" id="GO:0016787">
    <property type="term" value="F:hydrolase activity"/>
    <property type="evidence" value="ECO:0007669"/>
    <property type="project" value="UniProtKB-KW"/>
</dbReference>
<keyword evidence="11" id="KW-0539">Nucleus</keyword>
<proteinExistence type="inferred from homology"/>
<evidence type="ECO:0000256" key="14">
    <source>
        <dbReference type="ARBA" id="ARBA00083456"/>
    </source>
</evidence>
<dbReference type="GO" id="GO:0004386">
    <property type="term" value="F:helicase activity"/>
    <property type="evidence" value="ECO:0007669"/>
    <property type="project" value="UniProtKB-KW"/>
</dbReference>
<dbReference type="Gene3D" id="2.40.290.10">
    <property type="match status" value="1"/>
</dbReference>
<dbReference type="FunFam" id="1.10.1600.10:FF:000003">
    <property type="entry name" value="ATP-dependent DNA helicase 2 subunit KU70"/>
    <property type="match status" value="1"/>
</dbReference>
<evidence type="ECO:0000256" key="1">
    <source>
        <dbReference type="ARBA" id="ARBA00004123"/>
    </source>
</evidence>
<dbReference type="PANTHER" id="PTHR12604:SF2">
    <property type="entry name" value="X-RAY REPAIR CROSS-COMPLEMENTING PROTEIN 6"/>
    <property type="match status" value="1"/>
</dbReference>
<feature type="domain" description="SAP" evidence="15">
    <location>
        <begin position="593"/>
        <end position="627"/>
    </location>
</feature>
<dbReference type="Gene3D" id="1.10.1600.10">
    <property type="match status" value="1"/>
</dbReference>
<dbReference type="InterPro" id="IPR027388">
    <property type="entry name" value="Ku70_bridge/pillars_dom_sf"/>
</dbReference>
<dbReference type="GO" id="GO:0006310">
    <property type="term" value="P:DNA recombination"/>
    <property type="evidence" value="ECO:0007669"/>
    <property type="project" value="UniProtKB-KW"/>
</dbReference>
<keyword evidence="8" id="KW-0238">DNA-binding</keyword>
<dbReference type="GO" id="GO:0005634">
    <property type="term" value="C:nucleus"/>
    <property type="evidence" value="ECO:0007669"/>
    <property type="project" value="UniProtKB-SubCell"/>
</dbReference>
<dbReference type="Proteomes" id="UP001605036">
    <property type="component" value="Unassembled WGS sequence"/>
</dbReference>
<organism evidence="16 17">
    <name type="scientific">Riccia fluitans</name>
    <dbReference type="NCBI Taxonomy" id="41844"/>
    <lineage>
        <taxon>Eukaryota</taxon>
        <taxon>Viridiplantae</taxon>
        <taxon>Streptophyta</taxon>
        <taxon>Embryophyta</taxon>
        <taxon>Marchantiophyta</taxon>
        <taxon>Marchantiopsida</taxon>
        <taxon>Marchantiidae</taxon>
        <taxon>Marchantiales</taxon>
        <taxon>Ricciaceae</taxon>
        <taxon>Riccia</taxon>
    </lineage>
</organism>
<dbReference type="Gene3D" id="4.10.970.10">
    <property type="entry name" value="Ku70, bridge and pillars"/>
    <property type="match status" value="1"/>
</dbReference>
<dbReference type="SUPFAM" id="SSF53300">
    <property type="entry name" value="vWA-like"/>
    <property type="match status" value="1"/>
</dbReference>
<evidence type="ECO:0000259" key="15">
    <source>
        <dbReference type="PROSITE" id="PS50800"/>
    </source>
</evidence>
<dbReference type="GO" id="GO:0003677">
    <property type="term" value="F:DNA binding"/>
    <property type="evidence" value="ECO:0007669"/>
    <property type="project" value="UniProtKB-KW"/>
</dbReference>
<evidence type="ECO:0000256" key="9">
    <source>
        <dbReference type="ARBA" id="ARBA00023172"/>
    </source>
</evidence>
<dbReference type="CDD" id="cd01458">
    <property type="entry name" value="vWA_ku"/>
    <property type="match status" value="1"/>
</dbReference>
<evidence type="ECO:0000256" key="7">
    <source>
        <dbReference type="ARBA" id="ARBA00022840"/>
    </source>
</evidence>
<accession>A0ABD1ZQM5</accession>
<keyword evidence="10" id="KW-0234">DNA repair</keyword>
<evidence type="ECO:0000256" key="5">
    <source>
        <dbReference type="ARBA" id="ARBA00022801"/>
    </source>
</evidence>
<dbReference type="InterPro" id="IPR006165">
    <property type="entry name" value="Ku70"/>
</dbReference>
<reference evidence="16 17" key="1">
    <citation type="submission" date="2024-09" db="EMBL/GenBank/DDBJ databases">
        <title>Chromosome-scale assembly of Riccia fluitans.</title>
        <authorList>
            <person name="Paukszto L."/>
            <person name="Sawicki J."/>
            <person name="Karawczyk K."/>
            <person name="Piernik-Szablinska J."/>
            <person name="Szczecinska M."/>
            <person name="Mazdziarz M."/>
        </authorList>
    </citation>
    <scope>NUCLEOTIDE SEQUENCE [LARGE SCALE GENOMIC DNA]</scope>
    <source>
        <strain evidence="16">Rf_01</strain>
        <tissue evidence="16">Aerial parts of the thallus</tissue>
    </source>
</reference>
<dbReference type="Pfam" id="PF03730">
    <property type="entry name" value="Ku_C"/>
    <property type="match status" value="1"/>
</dbReference>
<dbReference type="InterPro" id="IPR036465">
    <property type="entry name" value="vWFA_dom_sf"/>
</dbReference>
<dbReference type="Pfam" id="PF02037">
    <property type="entry name" value="SAP"/>
    <property type="match status" value="1"/>
</dbReference>
<evidence type="ECO:0000256" key="8">
    <source>
        <dbReference type="ARBA" id="ARBA00023125"/>
    </source>
</evidence>
<dbReference type="Pfam" id="PF02735">
    <property type="entry name" value="Ku"/>
    <property type="match status" value="1"/>
</dbReference>
<dbReference type="Gene3D" id="3.40.50.410">
    <property type="entry name" value="von Willebrand factor, type A domain"/>
    <property type="match status" value="1"/>
</dbReference>
<evidence type="ECO:0000256" key="2">
    <source>
        <dbReference type="ARBA" id="ARBA00005240"/>
    </source>
</evidence>
<dbReference type="CDD" id="cd00788">
    <property type="entry name" value="KU70"/>
    <property type="match status" value="1"/>
</dbReference>
<keyword evidence="7" id="KW-0067">ATP-binding</keyword>
<gene>
    <name evidence="16" type="ORF">R1flu_021189</name>
</gene>
<dbReference type="GO" id="GO:0005524">
    <property type="term" value="F:ATP binding"/>
    <property type="evidence" value="ECO:0007669"/>
    <property type="project" value="UniProtKB-KW"/>
</dbReference>
<evidence type="ECO:0000256" key="6">
    <source>
        <dbReference type="ARBA" id="ARBA00022806"/>
    </source>
</evidence>
<evidence type="ECO:0000256" key="4">
    <source>
        <dbReference type="ARBA" id="ARBA00022763"/>
    </source>
</evidence>
<dbReference type="Gene3D" id="1.10.720.30">
    <property type="entry name" value="SAP domain"/>
    <property type="match status" value="1"/>
</dbReference>
<dbReference type="InterPro" id="IPR047087">
    <property type="entry name" value="KU70_core_dom"/>
</dbReference>
<keyword evidence="17" id="KW-1185">Reference proteome</keyword>
<evidence type="ECO:0000313" key="16">
    <source>
        <dbReference type="EMBL" id="KAL2653061.1"/>
    </source>
</evidence>
<keyword evidence="4" id="KW-0227">DNA damage</keyword>
<dbReference type="AlphaFoldDB" id="A0ABD1ZQM5"/>
<dbReference type="InterPro" id="IPR036361">
    <property type="entry name" value="SAP_dom_sf"/>
</dbReference>
<evidence type="ECO:0000313" key="17">
    <source>
        <dbReference type="Proteomes" id="UP001605036"/>
    </source>
</evidence>
<dbReference type="SMART" id="SM00513">
    <property type="entry name" value="SAP"/>
    <property type="match status" value="1"/>
</dbReference>
<dbReference type="InterPro" id="IPR003034">
    <property type="entry name" value="SAP_dom"/>
</dbReference>
<name>A0ABD1ZQM5_9MARC</name>
<dbReference type="InterPro" id="IPR016194">
    <property type="entry name" value="SPOC-like_C_dom_sf"/>
</dbReference>
<dbReference type="SUPFAM" id="SSF68906">
    <property type="entry name" value="SAP domain"/>
    <property type="match status" value="1"/>
</dbReference>
<keyword evidence="9" id="KW-0233">DNA recombination</keyword>
<dbReference type="GO" id="GO:0000723">
    <property type="term" value="P:telomere maintenance"/>
    <property type="evidence" value="ECO:0007669"/>
    <property type="project" value="UniProtKB-ARBA"/>
</dbReference>
<dbReference type="PANTHER" id="PTHR12604">
    <property type="entry name" value="KU AUTOANTIGEN DNA HELICASE"/>
    <property type="match status" value="1"/>
</dbReference>
<keyword evidence="3" id="KW-0547">Nucleotide-binding</keyword>
<dbReference type="NCBIfam" id="TIGR00578">
    <property type="entry name" value="ku70"/>
    <property type="match status" value="1"/>
</dbReference>
<dbReference type="GO" id="GO:0006281">
    <property type="term" value="P:DNA repair"/>
    <property type="evidence" value="ECO:0007669"/>
    <property type="project" value="UniProtKB-KW"/>
</dbReference>
<dbReference type="SMART" id="SM00559">
    <property type="entry name" value="Ku78"/>
    <property type="match status" value="1"/>
</dbReference>
<dbReference type="FunFam" id="2.40.290.10:FF:000001">
    <property type="entry name" value="X-ray repair cross complementing 6"/>
    <property type="match status" value="1"/>
</dbReference>
<evidence type="ECO:0000256" key="3">
    <source>
        <dbReference type="ARBA" id="ARBA00022741"/>
    </source>
</evidence>
<evidence type="ECO:0000256" key="13">
    <source>
        <dbReference type="ARBA" id="ARBA00079373"/>
    </source>
</evidence>
<dbReference type="FunFam" id="1.10.720.30:FF:000021">
    <property type="entry name" value="ATP-dependent DNA helicase 2 subunit KU70"/>
    <property type="match status" value="1"/>
</dbReference>
<dbReference type="EMBL" id="JBHFFA010000001">
    <property type="protein sequence ID" value="KAL2653061.1"/>
    <property type="molecule type" value="Genomic_DNA"/>
</dbReference>
<dbReference type="Pfam" id="PF03731">
    <property type="entry name" value="Ku_N"/>
    <property type="match status" value="1"/>
</dbReference>
<evidence type="ECO:0000256" key="12">
    <source>
        <dbReference type="ARBA" id="ARBA00069032"/>
    </source>
</evidence>
<dbReference type="SUPFAM" id="SSF100939">
    <property type="entry name" value="SPOC domain-like"/>
    <property type="match status" value="1"/>
</dbReference>
<dbReference type="PROSITE" id="PS50800">
    <property type="entry name" value="SAP"/>
    <property type="match status" value="1"/>
</dbReference>
<sequence>MDWYTQPQQSALFLDDEEDPDAPNDELELTSSKEFIVYLVDASPDMFLPLSEEENSKSTFATVISGIANELKTRIISRDTDEVGVCFFNTREKKNIQESESVYVLSELGVPSAQLIRDLERVGETFEKDIGSGASRAVDVRESILYNALWVAQAILRTGTSKNILKRIYIFTNNDDPLENTNPLVKADLRRTTIQRAKDAQDLGIGVELYPFNRPGEQFNVNIFYSEMIQLDENDEVGFMTNASNRFADLADQMRKKMFKKRVVRKMMLTITKGVEISLRSYAMIRPATTSRSIWLDSKTNTPLKIERSYICADTGALMAGPIKRYQEYSGKKVLLNTDEIVEVKKITNVQLQLVGFKPLECLRDYYNLRPPTFLYPDDEAISGSTCAFIALHRSMINLQKFAVAFYGGTANPQLVALVAQEEETDDTGSQLQPPGMNMIYLPYADDIRPAEKYHADNINHPKRAEEGQISRAVTLMRKLDLKDFTVYQIQNPALQRHYAILQALALEEEELPEVKDETQPDEEGMKSESVVSAVNKFKDSVYGVEYEQEMAEAAATKARGSSASQKRKAATEVASKEASQYDWNDLADSGKLKDLTVVELKYYLSANKLPLSGKKDVLLSRILAHLGK</sequence>
<keyword evidence="6" id="KW-0347">Helicase</keyword>
<dbReference type="InterPro" id="IPR005160">
    <property type="entry name" value="Ku_C"/>
</dbReference>
<comment type="caution">
    <text evidence="16">The sequence shown here is derived from an EMBL/GenBank/DDBJ whole genome shotgun (WGS) entry which is preliminary data.</text>
</comment>